<evidence type="ECO:0000256" key="2">
    <source>
        <dbReference type="ARBA" id="ARBA00023125"/>
    </source>
</evidence>
<feature type="compositionally biased region" description="Basic residues" evidence="4">
    <location>
        <begin position="181"/>
        <end position="192"/>
    </location>
</feature>
<dbReference type="InterPro" id="IPR010992">
    <property type="entry name" value="IHF-like_DNA-bd_dom_sf"/>
</dbReference>
<dbReference type="PROSITE" id="PS00045">
    <property type="entry name" value="HISTONE_LIKE"/>
    <property type="match status" value="1"/>
</dbReference>
<organism evidence="5 6">
    <name type="scientific">Cellulomonas fulva</name>
    <dbReference type="NCBI Taxonomy" id="2835530"/>
    <lineage>
        <taxon>Bacteria</taxon>
        <taxon>Bacillati</taxon>
        <taxon>Actinomycetota</taxon>
        <taxon>Actinomycetes</taxon>
        <taxon>Micrococcales</taxon>
        <taxon>Cellulomonadaceae</taxon>
        <taxon>Cellulomonas</taxon>
    </lineage>
</organism>
<keyword evidence="1" id="KW-0226">DNA condensation</keyword>
<comment type="caution">
    <text evidence="5">The sequence shown here is derived from an EMBL/GenBank/DDBJ whole genome shotgun (WGS) entry which is preliminary data.</text>
</comment>
<dbReference type="RefSeq" id="WP_214349984.1">
    <property type="nucleotide sequence ID" value="NZ_JAHBOH010000001.1"/>
</dbReference>
<gene>
    <name evidence="5" type="ORF">KIN34_10210</name>
</gene>
<evidence type="ECO:0000313" key="6">
    <source>
        <dbReference type="Proteomes" id="UP000722125"/>
    </source>
</evidence>
<dbReference type="Gene3D" id="4.10.520.10">
    <property type="entry name" value="IHF-like DNA-binding proteins"/>
    <property type="match status" value="1"/>
</dbReference>
<evidence type="ECO:0000256" key="3">
    <source>
        <dbReference type="RuleBase" id="RU003939"/>
    </source>
</evidence>
<dbReference type="PANTHER" id="PTHR33175">
    <property type="entry name" value="DNA-BINDING PROTEIN HU"/>
    <property type="match status" value="1"/>
</dbReference>
<dbReference type="Pfam" id="PF00216">
    <property type="entry name" value="Bac_DNA_binding"/>
    <property type="match status" value="1"/>
</dbReference>
<proteinExistence type="inferred from homology"/>
<protein>
    <submittedName>
        <fullName evidence="5">HU family DNA-binding protein</fullName>
    </submittedName>
</protein>
<comment type="similarity">
    <text evidence="3">Belongs to the bacterial histone-like protein family.</text>
</comment>
<evidence type="ECO:0000256" key="1">
    <source>
        <dbReference type="ARBA" id="ARBA00023067"/>
    </source>
</evidence>
<dbReference type="EMBL" id="JAHBOH010000001">
    <property type="protein sequence ID" value="MBT0994658.1"/>
    <property type="molecule type" value="Genomic_DNA"/>
</dbReference>
<name>A0ABS5TZR6_9CELL</name>
<sequence length="192" mass="19626">MAGKTQLIDRIVARGSSRAAASAAVDAVLAEVTALLAEGERVTLTGFGSFDPVERAARTARNPRTGASVEVAAARVVRFHPGAALRTAVGGGPVPSAGPVTEVVPVERTSGSRRVATAASAGRTDGTKAAQELAEQAGKTARKTSDAKTAKKPDKKSEKKADKKVGKNSDKKAGKKSDKKSGKKSGKHSGKK</sequence>
<feature type="compositionally biased region" description="Basic and acidic residues" evidence="4">
    <location>
        <begin position="143"/>
        <end position="180"/>
    </location>
</feature>
<accession>A0ABS5TZR6</accession>
<reference evidence="5 6" key="1">
    <citation type="submission" date="2021-05" db="EMBL/GenBank/DDBJ databases">
        <title>Description of Cellulomonas sp. DKR-3 sp. nov.</title>
        <authorList>
            <person name="Dahal R.H."/>
            <person name="Chaudhary D.K."/>
        </authorList>
    </citation>
    <scope>NUCLEOTIDE SEQUENCE [LARGE SCALE GENOMIC DNA]</scope>
    <source>
        <strain evidence="5 6">DKR-3</strain>
    </source>
</reference>
<keyword evidence="2 5" id="KW-0238">DNA-binding</keyword>
<keyword evidence="6" id="KW-1185">Reference proteome</keyword>
<evidence type="ECO:0000313" key="5">
    <source>
        <dbReference type="EMBL" id="MBT0994658.1"/>
    </source>
</evidence>
<dbReference type="SUPFAM" id="SSF47729">
    <property type="entry name" value="IHF-like DNA-binding proteins"/>
    <property type="match status" value="1"/>
</dbReference>
<dbReference type="InterPro" id="IPR020816">
    <property type="entry name" value="Histone-like_DNA-bd_CS"/>
</dbReference>
<dbReference type="Proteomes" id="UP000722125">
    <property type="component" value="Unassembled WGS sequence"/>
</dbReference>
<evidence type="ECO:0000256" key="4">
    <source>
        <dbReference type="SAM" id="MobiDB-lite"/>
    </source>
</evidence>
<dbReference type="PANTHER" id="PTHR33175:SF3">
    <property type="entry name" value="DNA-BINDING PROTEIN HU-BETA"/>
    <property type="match status" value="1"/>
</dbReference>
<dbReference type="SMART" id="SM00411">
    <property type="entry name" value="BHL"/>
    <property type="match status" value="1"/>
</dbReference>
<dbReference type="PRINTS" id="PR01727">
    <property type="entry name" value="DNABINDINGHU"/>
</dbReference>
<dbReference type="InterPro" id="IPR000119">
    <property type="entry name" value="Hist_DNA-bd"/>
</dbReference>
<dbReference type="GO" id="GO:0003677">
    <property type="term" value="F:DNA binding"/>
    <property type="evidence" value="ECO:0007669"/>
    <property type="project" value="UniProtKB-KW"/>
</dbReference>
<feature type="region of interest" description="Disordered" evidence="4">
    <location>
        <begin position="90"/>
        <end position="192"/>
    </location>
</feature>